<dbReference type="AlphaFoldDB" id="A0A380MQ49"/>
<accession>A0A380MQ49</accession>
<dbReference type="Proteomes" id="UP000254601">
    <property type="component" value="Unassembled WGS sequence"/>
</dbReference>
<evidence type="ECO:0000313" key="2">
    <source>
        <dbReference type="EMBL" id="SUO94023.1"/>
    </source>
</evidence>
<feature type="signal peptide" evidence="1">
    <location>
        <begin position="1"/>
        <end position="18"/>
    </location>
</feature>
<evidence type="ECO:0000256" key="1">
    <source>
        <dbReference type="SAM" id="SignalP"/>
    </source>
</evidence>
<sequence>MKKMIGFNIALFALGGCAMQHGGTASANQVSEWGLYTYGHEVRVFQPCGSETEWWAEADKEGVSEALEKASMAKAEQVGKPYQAVLAKIRHTLPEKATDGFAESYDAAVTITAVELIEPNGVCRES</sequence>
<reference evidence="2 3" key="1">
    <citation type="submission" date="2018-06" db="EMBL/GenBank/DDBJ databases">
        <authorList>
            <consortium name="Pathogen Informatics"/>
            <person name="Doyle S."/>
        </authorList>
    </citation>
    <scope>NUCLEOTIDE SEQUENCE [LARGE SCALE GENOMIC DNA]</scope>
    <source>
        <strain evidence="2 3">NCTC13337</strain>
    </source>
</reference>
<keyword evidence="3" id="KW-1185">Reference proteome</keyword>
<evidence type="ECO:0000313" key="3">
    <source>
        <dbReference type="Proteomes" id="UP000254601"/>
    </source>
</evidence>
<gene>
    <name evidence="2" type="ORF">NCTC13337_00535</name>
</gene>
<keyword evidence="1" id="KW-0732">Signal</keyword>
<dbReference type="PROSITE" id="PS51257">
    <property type="entry name" value="PROKAR_LIPOPROTEIN"/>
    <property type="match status" value="1"/>
</dbReference>
<feature type="chain" id="PRO_5017045334" evidence="1">
    <location>
        <begin position="19"/>
        <end position="126"/>
    </location>
</feature>
<organism evidence="2 3">
    <name type="scientific">Suttonella ornithocola</name>
    <dbReference type="NCBI Taxonomy" id="279832"/>
    <lineage>
        <taxon>Bacteria</taxon>
        <taxon>Pseudomonadati</taxon>
        <taxon>Pseudomonadota</taxon>
        <taxon>Gammaproteobacteria</taxon>
        <taxon>Cardiobacteriales</taxon>
        <taxon>Cardiobacteriaceae</taxon>
        <taxon>Suttonella</taxon>
    </lineage>
</organism>
<protein>
    <submittedName>
        <fullName evidence="2">Predicted membrane protein</fullName>
    </submittedName>
</protein>
<dbReference type="EMBL" id="UHIC01000001">
    <property type="protein sequence ID" value="SUO94023.1"/>
    <property type="molecule type" value="Genomic_DNA"/>
</dbReference>
<proteinExistence type="predicted"/>
<name>A0A380MQ49_9GAMM</name>